<dbReference type="EMBL" id="ML145088">
    <property type="protein sequence ID" value="TBU63878.1"/>
    <property type="molecule type" value="Genomic_DNA"/>
</dbReference>
<gene>
    <name evidence="1" type="ORF">BD310DRAFT_916098</name>
</gene>
<sequence>MPGQPSQEDVPWGSRRVRGRRGCAPFQLTILCTSSAAPASRFTPSMCLALSRPDKCDRELPICRKAVLSCRGFTL</sequence>
<reference evidence="1 2" key="1">
    <citation type="submission" date="2019-01" db="EMBL/GenBank/DDBJ databases">
        <title>Draft genome sequences of three monokaryotic isolates of the white-rot basidiomycete fungus Dichomitus squalens.</title>
        <authorList>
            <consortium name="DOE Joint Genome Institute"/>
            <person name="Lopez S.C."/>
            <person name="Andreopoulos B."/>
            <person name="Pangilinan J."/>
            <person name="Lipzen A."/>
            <person name="Riley R."/>
            <person name="Ahrendt S."/>
            <person name="Ng V."/>
            <person name="Barry K."/>
            <person name="Daum C."/>
            <person name="Grigoriev I.V."/>
            <person name="Hilden K.S."/>
            <person name="Makela M.R."/>
            <person name="de Vries R.P."/>
        </authorList>
    </citation>
    <scope>NUCLEOTIDE SEQUENCE [LARGE SCALE GENOMIC DNA]</scope>
    <source>
        <strain evidence="1 2">CBS 464.89</strain>
    </source>
</reference>
<proteinExistence type="predicted"/>
<name>A0A4V2K9H5_9APHY</name>
<evidence type="ECO:0000313" key="2">
    <source>
        <dbReference type="Proteomes" id="UP000292082"/>
    </source>
</evidence>
<organism evidence="1 2">
    <name type="scientific">Dichomitus squalens</name>
    <dbReference type="NCBI Taxonomy" id="114155"/>
    <lineage>
        <taxon>Eukaryota</taxon>
        <taxon>Fungi</taxon>
        <taxon>Dikarya</taxon>
        <taxon>Basidiomycota</taxon>
        <taxon>Agaricomycotina</taxon>
        <taxon>Agaricomycetes</taxon>
        <taxon>Polyporales</taxon>
        <taxon>Polyporaceae</taxon>
        <taxon>Dichomitus</taxon>
    </lineage>
</organism>
<evidence type="ECO:0000313" key="1">
    <source>
        <dbReference type="EMBL" id="TBU63878.1"/>
    </source>
</evidence>
<dbReference type="Proteomes" id="UP000292082">
    <property type="component" value="Unassembled WGS sequence"/>
</dbReference>
<accession>A0A4V2K9H5</accession>
<protein>
    <submittedName>
        <fullName evidence="1">Uncharacterized protein</fullName>
    </submittedName>
</protein>
<keyword evidence="2" id="KW-1185">Reference proteome</keyword>
<dbReference type="AlphaFoldDB" id="A0A4V2K9H5"/>